<reference evidence="8" key="1">
    <citation type="submission" date="2022-12" db="EMBL/GenBank/DDBJ databases">
        <title>Chromosome-level genome assembly of the bean flower thrips Megalurothrips usitatus.</title>
        <authorList>
            <person name="Ma L."/>
            <person name="Liu Q."/>
            <person name="Li H."/>
            <person name="Cai W."/>
        </authorList>
    </citation>
    <scope>NUCLEOTIDE SEQUENCE</scope>
    <source>
        <strain evidence="8">Cailab_2022a</strain>
    </source>
</reference>
<feature type="compositionally biased region" description="Basic and acidic residues" evidence="6">
    <location>
        <begin position="992"/>
        <end position="1052"/>
    </location>
</feature>
<dbReference type="InterPro" id="IPR050781">
    <property type="entry name" value="CWC22_splicing_factor"/>
</dbReference>
<evidence type="ECO:0000256" key="6">
    <source>
        <dbReference type="SAM" id="MobiDB-lite"/>
    </source>
</evidence>
<sequence>MSSPAAKDERNDSESEGEHRSDSEPPPTKKAKKADDHISDTDEPQKGDSSKDVDDKSKEKKKREGSSDEGDHEDSKSKKDQKEDKDSRRGREKDQDRDRDYERGRGKDRRRRDRDDHYEPPANYERYWGSGPKRGSYRDRDRDSDRRDYDRDRRYKGRGRDYGSGKVGPRYYGGKDKEQEESRKSRRDRDDPEDEKEKSKDSENKGEVAATKAPERKVIDMLTSKTGGAYIPPAKLRMMQAQITDKSSAAYQRIAWEALKKSIHGHINKVNTGNLATVIRELLKENLVRGCGLLCRSIIQAQAASPTFTRVFAALVAVINSRFPQIGELLLKRVVINFKRGFRRQDKASCISSAIFIAHLVNQCVAHELLALEILVLLVENPTSDSVEVAIAFLKEVVDKLLEVAKKGTMAIQDMLRNILHEGTLDKRVQYIIETMFQIIKVGGSRKLDDEQKQKEDEELLTLVEEEDQITHIINLDDAVDPQNILDVFKEDTKYEENEASYKKLLHEILGSDSESGEEGSDEDEDDDDSDEDSDGEKKADTIIDNTETNLVALRRTIYLTIQSSLDFEECAHKLMRMQLKPGQEQEMCHMILDCCAEMRTYEKFFGLLAQRFCMINKMYITPFQQIFIDSFATVHRLDINKLRNVAKFFSHLLYTDAISWDVLSTCRLTEEDSTSSSRIFIKILFQELSEYMGLPKLNNRVKDPTLQLAFEGLFPRDDPKNTRFAINFFTSIGLGGLTDELREHLKTQPRTPAVTLPVKNVVEELSSSSSSSDSSSSSSSDSDSSSDSEDEKKKKKKKNKDKMVKTKELGQEPSRKSSKRPERGRDEHFERGDKRDFEREHMNAFDKSSGNSFMRDDRRMGKDKERGEGRENERPDRRERKGDDRPSKKDFDRPDRRGDERGERRDADRGERRDNERGERRDTERGERKNFERTDKRDFERGMRRDVERGDRRDNEQGERRDAERSSKRDPDKMRKEREQRRDDDDDDDYDGKRGHQRIHEEVEMKRGSEKERRRETDNHEKERSKHYERESESNRNGDRDRPRERDRHRR</sequence>
<feature type="compositionally biased region" description="Basic and acidic residues" evidence="6">
    <location>
        <begin position="173"/>
        <end position="206"/>
    </location>
</feature>
<dbReference type="Gene3D" id="1.25.40.180">
    <property type="match status" value="1"/>
</dbReference>
<dbReference type="SUPFAM" id="SSF48371">
    <property type="entry name" value="ARM repeat"/>
    <property type="match status" value="1"/>
</dbReference>
<dbReference type="GO" id="GO:0003723">
    <property type="term" value="F:RNA binding"/>
    <property type="evidence" value="ECO:0007669"/>
    <property type="project" value="InterPro"/>
</dbReference>
<evidence type="ECO:0000313" key="9">
    <source>
        <dbReference type="Proteomes" id="UP001075354"/>
    </source>
</evidence>
<dbReference type="PANTHER" id="PTHR18034">
    <property type="entry name" value="CELL CYCLE CONTROL PROTEIN CWF22-RELATED"/>
    <property type="match status" value="1"/>
</dbReference>
<feature type="domain" description="MI" evidence="7">
    <location>
        <begin position="553"/>
        <end position="669"/>
    </location>
</feature>
<name>A0AAV7XD60_9NEOP</name>
<feature type="compositionally biased region" description="Acidic residues" evidence="6">
    <location>
        <begin position="515"/>
        <end position="535"/>
    </location>
</feature>
<accession>A0AAV7XD60</accession>
<dbReference type="PANTHER" id="PTHR18034:SF3">
    <property type="entry name" value="PRE-MRNA-SPLICING FACTOR CWC22 HOMOLOG"/>
    <property type="match status" value="1"/>
</dbReference>
<proteinExistence type="inferred from homology"/>
<feature type="region of interest" description="Disordered" evidence="6">
    <location>
        <begin position="512"/>
        <end position="542"/>
    </location>
</feature>
<feature type="compositionally biased region" description="Basic and acidic residues" evidence="6">
    <location>
        <begin position="855"/>
        <end position="984"/>
    </location>
</feature>
<dbReference type="Proteomes" id="UP001075354">
    <property type="component" value="Chromosome 9"/>
</dbReference>
<feature type="compositionally biased region" description="Basic and acidic residues" evidence="6">
    <location>
        <begin position="33"/>
        <end position="66"/>
    </location>
</feature>
<feature type="compositionally biased region" description="Low complexity" evidence="6">
    <location>
        <begin position="767"/>
        <end position="784"/>
    </location>
</feature>
<keyword evidence="9" id="KW-1185">Reference proteome</keyword>
<dbReference type="GO" id="GO:0071013">
    <property type="term" value="C:catalytic step 2 spliceosome"/>
    <property type="evidence" value="ECO:0007669"/>
    <property type="project" value="TreeGrafter"/>
</dbReference>
<dbReference type="SMART" id="SM00543">
    <property type="entry name" value="MIF4G"/>
    <property type="match status" value="1"/>
</dbReference>
<dbReference type="InterPro" id="IPR016024">
    <property type="entry name" value="ARM-type_fold"/>
</dbReference>
<evidence type="ECO:0000256" key="3">
    <source>
        <dbReference type="ARBA" id="ARBA00022664"/>
    </source>
</evidence>
<evidence type="ECO:0000256" key="1">
    <source>
        <dbReference type="ARBA" id="ARBA00004324"/>
    </source>
</evidence>
<evidence type="ECO:0000313" key="8">
    <source>
        <dbReference type="EMBL" id="KAJ1523981.1"/>
    </source>
</evidence>
<feature type="compositionally biased region" description="Basic and acidic residues" evidence="6">
    <location>
        <begin position="136"/>
        <end position="163"/>
    </location>
</feature>
<evidence type="ECO:0000256" key="4">
    <source>
        <dbReference type="ARBA" id="ARBA00023187"/>
    </source>
</evidence>
<evidence type="ECO:0000256" key="2">
    <source>
        <dbReference type="ARBA" id="ARBA00006856"/>
    </source>
</evidence>
<comment type="subcellular location">
    <subcellularLocation>
        <location evidence="1">Nucleus speckle</location>
    </subcellularLocation>
</comment>
<feature type="region of interest" description="Disordered" evidence="6">
    <location>
        <begin position="765"/>
        <end position="1052"/>
    </location>
</feature>
<dbReference type="GO" id="GO:0016607">
    <property type="term" value="C:nuclear speck"/>
    <property type="evidence" value="ECO:0007669"/>
    <property type="project" value="UniProtKB-SubCell"/>
</dbReference>
<feature type="compositionally biased region" description="Basic and acidic residues" evidence="6">
    <location>
        <begin position="73"/>
        <end position="105"/>
    </location>
</feature>
<dbReference type="AlphaFoldDB" id="A0AAV7XD60"/>
<feature type="compositionally biased region" description="Basic and acidic residues" evidence="6">
    <location>
        <begin position="1"/>
        <end position="23"/>
    </location>
</feature>
<keyword evidence="4" id="KW-0508">mRNA splicing</keyword>
<feature type="region of interest" description="Disordered" evidence="6">
    <location>
        <begin position="1"/>
        <end position="216"/>
    </location>
</feature>
<dbReference type="FunFam" id="1.25.40.180:FF:000004">
    <property type="entry name" value="pre-mRNA-splicing factor CWC22 homolog"/>
    <property type="match status" value="1"/>
</dbReference>
<dbReference type="InterPro" id="IPR003890">
    <property type="entry name" value="MIF4G-like_typ-3"/>
</dbReference>
<dbReference type="Pfam" id="PF02847">
    <property type="entry name" value="MA3"/>
    <property type="match status" value="1"/>
</dbReference>
<keyword evidence="5" id="KW-0539">Nucleus</keyword>
<keyword evidence="3" id="KW-0507">mRNA processing</keyword>
<evidence type="ECO:0000256" key="5">
    <source>
        <dbReference type="ARBA" id="ARBA00023242"/>
    </source>
</evidence>
<evidence type="ECO:0000259" key="7">
    <source>
        <dbReference type="PROSITE" id="PS51366"/>
    </source>
</evidence>
<dbReference type="InterPro" id="IPR003891">
    <property type="entry name" value="Initiation_fac_eIF4g_MI"/>
</dbReference>
<dbReference type="EMBL" id="JAPTSV010000009">
    <property type="protein sequence ID" value="KAJ1523981.1"/>
    <property type="molecule type" value="Genomic_DNA"/>
</dbReference>
<feature type="compositionally biased region" description="Basic and acidic residues" evidence="6">
    <location>
        <begin position="802"/>
        <end position="845"/>
    </location>
</feature>
<gene>
    <name evidence="8" type="ORF">ONE63_010527</name>
</gene>
<dbReference type="SMART" id="SM00544">
    <property type="entry name" value="MA3"/>
    <property type="match status" value="1"/>
</dbReference>
<comment type="caution">
    <text evidence="8">The sequence shown here is derived from an EMBL/GenBank/DDBJ whole genome shotgun (WGS) entry which is preliminary data.</text>
</comment>
<dbReference type="GO" id="GO:0000398">
    <property type="term" value="P:mRNA splicing, via spliceosome"/>
    <property type="evidence" value="ECO:0007669"/>
    <property type="project" value="TreeGrafter"/>
</dbReference>
<organism evidence="8 9">
    <name type="scientific">Megalurothrips usitatus</name>
    <name type="common">bean blossom thrips</name>
    <dbReference type="NCBI Taxonomy" id="439358"/>
    <lineage>
        <taxon>Eukaryota</taxon>
        <taxon>Metazoa</taxon>
        <taxon>Ecdysozoa</taxon>
        <taxon>Arthropoda</taxon>
        <taxon>Hexapoda</taxon>
        <taxon>Insecta</taxon>
        <taxon>Pterygota</taxon>
        <taxon>Neoptera</taxon>
        <taxon>Paraneoptera</taxon>
        <taxon>Thysanoptera</taxon>
        <taxon>Terebrantia</taxon>
        <taxon>Thripoidea</taxon>
        <taxon>Thripidae</taxon>
        <taxon>Megalurothrips</taxon>
    </lineage>
</organism>
<comment type="similarity">
    <text evidence="2">Belongs to the CWC22 family.</text>
</comment>
<dbReference type="PROSITE" id="PS51366">
    <property type="entry name" value="MI"/>
    <property type="match status" value="1"/>
</dbReference>
<protein>
    <recommendedName>
        <fullName evidence="7">MI domain-containing protein</fullName>
    </recommendedName>
</protein>